<proteinExistence type="predicted"/>
<accession>A0A1W1ECI8</accession>
<dbReference type="AlphaFoldDB" id="A0A1W1ECI8"/>
<dbReference type="InterPro" id="IPR022148">
    <property type="entry name" value="CopG_antitoxin"/>
</dbReference>
<sequence>MNKLKKIPEFKNEREEREFWEVHDSAEYMNWSSAKAVRFPNLKKSTKSISLRLPADMLEKLKIQANALDVPYQSYIKILLQKELSAS</sequence>
<organism evidence="1">
    <name type="scientific">hydrothermal vent metagenome</name>
    <dbReference type="NCBI Taxonomy" id="652676"/>
    <lineage>
        <taxon>unclassified sequences</taxon>
        <taxon>metagenomes</taxon>
        <taxon>ecological metagenomes</taxon>
    </lineage>
</organism>
<evidence type="ECO:0000313" key="1">
    <source>
        <dbReference type="EMBL" id="SFZ97750.1"/>
    </source>
</evidence>
<gene>
    <name evidence="1" type="ORF">MNB_SV-5-818</name>
</gene>
<dbReference type="Pfam" id="PF12441">
    <property type="entry name" value="CopG_antitoxin"/>
    <property type="match status" value="1"/>
</dbReference>
<name>A0A1W1ECI8_9ZZZZ</name>
<dbReference type="EMBL" id="FPKX01000018">
    <property type="protein sequence ID" value="SFZ97750.1"/>
    <property type="molecule type" value="Genomic_DNA"/>
</dbReference>
<protein>
    <submittedName>
        <fullName evidence="1">Uncharacterized protein</fullName>
    </submittedName>
</protein>
<reference evidence="1" key="1">
    <citation type="submission" date="2016-10" db="EMBL/GenBank/DDBJ databases">
        <authorList>
            <person name="de Groot N.N."/>
        </authorList>
    </citation>
    <scope>NUCLEOTIDE SEQUENCE</scope>
</reference>